<protein>
    <submittedName>
        <fullName evidence="1">Uncharacterized protein</fullName>
    </submittedName>
</protein>
<reference evidence="1" key="1">
    <citation type="submission" date="2021-04" db="EMBL/GenBank/DDBJ databases">
        <title>Genomics, taxonomy and metabolism of representatives of sulfur bacteria of the genus Thiothrix: Thiothrix fructosivorans QT, Thiothrix unzii A1T and three new species, Thiothrix subterranea sp. nov., Thiothrix litoralis sp. nov. and 'Candidatus Thiothrix anitrata' sp. nov.</title>
        <authorList>
            <person name="Ravin N.V."/>
            <person name="Smolyakov D."/>
            <person name="Rudenko T.S."/>
            <person name="Mardanov A.V."/>
            <person name="Beletsky A.V."/>
            <person name="Markov N.D."/>
            <person name="Fomenkov A.I."/>
            <person name="Roberts R.J."/>
            <person name="Karnachuk O.V."/>
            <person name="Novikov A."/>
            <person name="Grabovich M.Y."/>
        </authorList>
    </citation>
    <scope>NUCLEOTIDE SEQUENCE</scope>
    <source>
        <strain evidence="1">A1</strain>
    </source>
</reference>
<sequence length="121" mass="13104">MANTIRVTGCDNQLILIAYQWGASYEVGTIQSGDKAVDVTINISNNPYQGQIKLNGLWTPLSGSYEVGLPAGQYHLAIIGLDWGGPQHFNVEVNGTRLAYPYRNAGEGTVWTPAPILLTVQ</sequence>
<accession>A0A975F930</accession>
<keyword evidence="2" id="KW-1185">Reference proteome</keyword>
<organism evidence="1 2">
    <name type="scientific">Thiothrix unzii</name>
    <dbReference type="NCBI Taxonomy" id="111769"/>
    <lineage>
        <taxon>Bacteria</taxon>
        <taxon>Pseudomonadati</taxon>
        <taxon>Pseudomonadota</taxon>
        <taxon>Gammaproteobacteria</taxon>
        <taxon>Thiotrichales</taxon>
        <taxon>Thiotrichaceae</taxon>
        <taxon>Thiothrix</taxon>
    </lineage>
</organism>
<gene>
    <name evidence="1" type="ORF">J9260_00905</name>
</gene>
<evidence type="ECO:0000313" key="2">
    <source>
        <dbReference type="Proteomes" id="UP000672009"/>
    </source>
</evidence>
<dbReference type="RefSeq" id="WP_210219191.1">
    <property type="nucleotide sequence ID" value="NZ_CP072793.1"/>
</dbReference>
<dbReference type="EMBL" id="CP072793">
    <property type="protein sequence ID" value="QTR53681.1"/>
    <property type="molecule type" value="Genomic_DNA"/>
</dbReference>
<dbReference type="KEGG" id="tun:J9260_00905"/>
<dbReference type="Proteomes" id="UP000672009">
    <property type="component" value="Chromosome"/>
</dbReference>
<proteinExistence type="predicted"/>
<evidence type="ECO:0000313" key="1">
    <source>
        <dbReference type="EMBL" id="QTR53681.1"/>
    </source>
</evidence>
<dbReference type="AlphaFoldDB" id="A0A975F930"/>
<name>A0A975F930_9GAMM</name>